<feature type="domain" description="CUB" evidence="6">
    <location>
        <begin position="144"/>
        <end position="253"/>
    </location>
</feature>
<dbReference type="OrthoDB" id="6434325at2759"/>
<dbReference type="InterPro" id="IPR035914">
    <property type="entry name" value="Sperma_CUB_dom_sf"/>
</dbReference>
<proteinExistence type="predicted"/>
<comment type="caution">
    <text evidence="5">Lacks conserved residue(s) required for the propagation of feature annotation.</text>
</comment>
<dbReference type="SUPFAM" id="SSF49854">
    <property type="entry name" value="Spermadhesin, CUB domain"/>
    <property type="match status" value="6"/>
</dbReference>
<keyword evidence="1" id="KW-0732">Signal</keyword>
<dbReference type="AlphaFoldDB" id="A0A087TAI5"/>
<evidence type="ECO:0000256" key="3">
    <source>
        <dbReference type="ARBA" id="ARBA00023157"/>
    </source>
</evidence>
<gene>
    <name evidence="7" type="ORF">X975_14610</name>
</gene>
<keyword evidence="4" id="KW-0325">Glycoprotein</keyword>
<dbReference type="SMART" id="SM00042">
    <property type="entry name" value="CUB"/>
    <property type="match status" value="6"/>
</dbReference>
<evidence type="ECO:0000256" key="2">
    <source>
        <dbReference type="ARBA" id="ARBA00022737"/>
    </source>
</evidence>
<feature type="domain" description="CUB" evidence="6">
    <location>
        <begin position="501"/>
        <end position="611"/>
    </location>
</feature>
<organism evidence="7 8">
    <name type="scientific">Stegodyphus mimosarum</name>
    <name type="common">African social velvet spider</name>
    <dbReference type="NCBI Taxonomy" id="407821"/>
    <lineage>
        <taxon>Eukaryota</taxon>
        <taxon>Metazoa</taxon>
        <taxon>Ecdysozoa</taxon>
        <taxon>Arthropoda</taxon>
        <taxon>Chelicerata</taxon>
        <taxon>Arachnida</taxon>
        <taxon>Araneae</taxon>
        <taxon>Araneomorphae</taxon>
        <taxon>Entelegynae</taxon>
        <taxon>Eresoidea</taxon>
        <taxon>Eresidae</taxon>
        <taxon>Stegodyphus</taxon>
    </lineage>
</organism>
<reference evidence="7 8" key="1">
    <citation type="submission" date="2013-11" db="EMBL/GenBank/DDBJ databases">
        <title>Genome sequencing of Stegodyphus mimosarum.</title>
        <authorList>
            <person name="Bechsgaard J."/>
        </authorList>
    </citation>
    <scope>NUCLEOTIDE SEQUENCE [LARGE SCALE GENOMIC DNA]</scope>
</reference>
<protein>
    <submittedName>
        <fullName evidence="7">Cubilin</fullName>
    </submittedName>
</protein>
<dbReference type="EMBL" id="KK114305">
    <property type="protein sequence ID" value="KFM62124.1"/>
    <property type="molecule type" value="Genomic_DNA"/>
</dbReference>
<feature type="domain" description="CUB" evidence="6">
    <location>
        <begin position="617"/>
        <end position="730"/>
    </location>
</feature>
<dbReference type="CDD" id="cd00041">
    <property type="entry name" value="CUB"/>
    <property type="match status" value="6"/>
</dbReference>
<dbReference type="Proteomes" id="UP000054359">
    <property type="component" value="Unassembled WGS sequence"/>
</dbReference>
<feature type="domain" description="CUB" evidence="6">
    <location>
        <begin position="31"/>
        <end position="142"/>
    </location>
</feature>
<evidence type="ECO:0000259" key="6">
    <source>
        <dbReference type="PROSITE" id="PS01180"/>
    </source>
</evidence>
<dbReference type="PROSITE" id="PS01180">
    <property type="entry name" value="CUB"/>
    <property type="match status" value="6"/>
</dbReference>
<dbReference type="Pfam" id="PF00431">
    <property type="entry name" value="CUB"/>
    <property type="match status" value="6"/>
</dbReference>
<evidence type="ECO:0000256" key="5">
    <source>
        <dbReference type="PROSITE-ProRule" id="PRU00059"/>
    </source>
</evidence>
<keyword evidence="3" id="KW-1015">Disulfide bond</keyword>
<sequence length="759" mass="84482">MESKGRKMKITFRSNSQINADGFNIKYSSGCGGNFTQYHGQIFSPNYPVTYGDNLNCTYTIGKPGQYISITFDENFSIEQNTDCTFDYLEIYQMQVSEGTKQGKYCGSIQPATRTLLGPVTVRFITDVSYGSRGFLLNYEIMSCGAIFTEPRGVISTPPSLNTVSYMDCTWQITAQPNKVIALKFSSFELEPTYNCWLEYLEIRDGNLTGPLIGRLCTSDKVTYKSSGNQMSLRYHSEYKKTEKGFSAFYYSTYGPSQGCGGMLNTSTGEIKSVDVDSDGQYESNLDCNWLIMSSSPNQVILLNFTSFNVESSRNNTCVYDYVELRDGMSKDSPLIGHYCGSTPPSSLITSGNRVTVIFHTNDAINLAGFTIKYSLIPSPCGSTALTSLSSAQNLTSPHYPSPYPINLRCSWVISKNTSTAYSYYEGLVQISINEIDIPCNGDYVEIQKKYQYDDVKALRLCGSKHPHEIVSQSGVTVTFHSGGVNNGARGFSFSYKNADCNRTFMKDNGILTNPDYPSQYNTESYCAMTINATAGKTISLYFQHLMIHVSGNCAEEYLKIYDGQNTSARLLSILCGFETAPPIFSTGNFLHLVFSIKYSFGSFYATYTTTDQGRGCGGRLYAEKGALSSPLFPQPYNRTAECIWYISVPGYHTARVQFTSFALNSTDGCDTNYVEIYDGHTVDIGKRIVRYCGTDTPAQHNSENNEIIVRFVSSPSNDRPGFTMTFESNGYFPENAMSVIQLHPVEAEDSYSNDYMYL</sequence>
<evidence type="ECO:0000313" key="7">
    <source>
        <dbReference type="EMBL" id="KFM62124.1"/>
    </source>
</evidence>
<dbReference type="PANTHER" id="PTHR24251:SF30">
    <property type="entry name" value="MEMBRANE FRIZZLED-RELATED PROTEIN"/>
    <property type="match status" value="1"/>
</dbReference>
<dbReference type="FunFam" id="2.60.120.290:FF:000003">
    <property type="entry name" value="Neuropilin"/>
    <property type="match status" value="2"/>
</dbReference>
<evidence type="ECO:0000313" key="8">
    <source>
        <dbReference type="Proteomes" id="UP000054359"/>
    </source>
</evidence>
<accession>A0A087TAI5</accession>
<dbReference type="Gene3D" id="2.60.120.290">
    <property type="entry name" value="Spermadhesin, CUB domain"/>
    <property type="match status" value="6"/>
</dbReference>
<dbReference type="FunFam" id="2.60.120.290:FF:000013">
    <property type="entry name" value="Membrane frizzled-related protein"/>
    <property type="match status" value="1"/>
</dbReference>
<dbReference type="PANTHER" id="PTHR24251">
    <property type="entry name" value="OVOCHYMASE-RELATED"/>
    <property type="match status" value="1"/>
</dbReference>
<feature type="non-terminal residue" evidence="7">
    <location>
        <position position="759"/>
    </location>
</feature>
<keyword evidence="2" id="KW-0677">Repeat</keyword>
<dbReference type="STRING" id="407821.A0A087TAI5"/>
<evidence type="ECO:0000256" key="4">
    <source>
        <dbReference type="ARBA" id="ARBA00023180"/>
    </source>
</evidence>
<evidence type="ECO:0000256" key="1">
    <source>
        <dbReference type="ARBA" id="ARBA00022729"/>
    </source>
</evidence>
<dbReference type="FunFam" id="2.60.120.290:FF:000005">
    <property type="entry name" value="Procollagen C-endopeptidase enhancer 1"/>
    <property type="match status" value="2"/>
</dbReference>
<dbReference type="OMA" id="SGFEECC"/>
<dbReference type="InterPro" id="IPR000859">
    <property type="entry name" value="CUB_dom"/>
</dbReference>
<name>A0A087TAI5_STEMI</name>
<feature type="domain" description="CUB" evidence="6">
    <location>
        <begin position="381"/>
        <end position="499"/>
    </location>
</feature>
<keyword evidence="8" id="KW-1185">Reference proteome</keyword>
<feature type="domain" description="CUB" evidence="6">
    <location>
        <begin position="260"/>
        <end position="377"/>
    </location>
</feature>